<dbReference type="AlphaFoldDB" id="A0A5J4SXH7"/>
<feature type="coiled-coil region" evidence="4">
    <location>
        <begin position="145"/>
        <end position="175"/>
    </location>
</feature>
<dbReference type="Gene3D" id="3.90.220.20">
    <property type="entry name" value="DNA methylase specificity domains"/>
    <property type="match status" value="2"/>
</dbReference>
<protein>
    <submittedName>
        <fullName evidence="6">Type-1 restriction enzyme EcoKI specificity protein</fullName>
    </submittedName>
</protein>
<comment type="similarity">
    <text evidence="1">Belongs to the type-I restriction system S methylase family.</text>
</comment>
<dbReference type="GO" id="GO:0003677">
    <property type="term" value="F:DNA binding"/>
    <property type="evidence" value="ECO:0007669"/>
    <property type="project" value="UniProtKB-KW"/>
</dbReference>
<keyword evidence="3" id="KW-0238">DNA-binding</keyword>
<gene>
    <name evidence="6" type="ORF">EZS27_001766</name>
</gene>
<comment type="caution">
    <text evidence="6">The sequence shown here is derived from an EMBL/GenBank/DDBJ whole genome shotgun (WGS) entry which is preliminary data.</text>
</comment>
<evidence type="ECO:0000313" key="6">
    <source>
        <dbReference type="EMBL" id="KAA6350919.1"/>
    </source>
</evidence>
<dbReference type="PANTHER" id="PTHR43140:SF1">
    <property type="entry name" value="TYPE I RESTRICTION ENZYME ECOKI SPECIFICITY SUBUNIT"/>
    <property type="match status" value="1"/>
</dbReference>
<keyword evidence="4" id="KW-0175">Coiled coil</keyword>
<dbReference type="PANTHER" id="PTHR43140">
    <property type="entry name" value="TYPE-1 RESTRICTION ENZYME ECOKI SPECIFICITY PROTEIN"/>
    <property type="match status" value="1"/>
</dbReference>
<dbReference type="SUPFAM" id="SSF116734">
    <property type="entry name" value="DNA methylase specificity domain"/>
    <property type="match status" value="2"/>
</dbReference>
<proteinExistence type="inferred from homology"/>
<dbReference type="InterPro" id="IPR044946">
    <property type="entry name" value="Restrct_endonuc_typeI_TRD_sf"/>
</dbReference>
<dbReference type="InterPro" id="IPR051212">
    <property type="entry name" value="Type-I_RE_S_subunit"/>
</dbReference>
<accession>A0A5J4SXH7</accession>
<dbReference type="Pfam" id="PF01420">
    <property type="entry name" value="Methylase_S"/>
    <property type="match status" value="2"/>
</dbReference>
<sequence length="495" mass="57355">MNNNVHIIPENWIQTSVGEIVLYTKGRKPDVLKEKAFKDSTPYLDINAFEKRVEKYADKETSILIKEDDIVIVWDGSRSGLVLKGKNGALGSTLTRINTFLINKTFIFYFLFSKYEYLNKNTKGIGIPHINPLLLDKLEIALPPLEEQDRIVEKIEELFSELNKAEETLKYELQRLKIYELSVLNKLFRKDTDGWKIFKIEDLFEFIGGGTPSKKQKQFWNGNINWATVKDINTKYINKTIDKITEDGVLNSSVKIANKGDILLVTRISPGKVTISNIEVAINQDLKIVLSKHKEYNPEFIYHLFCAYYKDIIELSSGTTVQGINLSQLNNIQVSIPPIGKCHEIVHEIDRIYSLTGNLSKEIEISLKRIETQRYAILKKAYRGQLISQKPKDEPASELLIRINEEKKLYLLNQKNMAQVKSKTKQPTKKLIEILFQKFSYDRFTYEDIKDTIFIPYDDLKNQLFSLLESNALNMTFDKEIHKIVYNISHENKKN</sequence>
<dbReference type="EMBL" id="SNRY01000021">
    <property type="protein sequence ID" value="KAA6350919.1"/>
    <property type="molecule type" value="Genomic_DNA"/>
</dbReference>
<dbReference type="GO" id="GO:0009307">
    <property type="term" value="P:DNA restriction-modification system"/>
    <property type="evidence" value="ECO:0007669"/>
    <property type="project" value="UniProtKB-KW"/>
</dbReference>
<evidence type="ECO:0000256" key="4">
    <source>
        <dbReference type="SAM" id="Coils"/>
    </source>
</evidence>
<dbReference type="InterPro" id="IPR000055">
    <property type="entry name" value="Restrct_endonuc_typeI_TRD"/>
</dbReference>
<name>A0A5J4SXH7_9ZZZZ</name>
<evidence type="ECO:0000256" key="2">
    <source>
        <dbReference type="ARBA" id="ARBA00022747"/>
    </source>
</evidence>
<keyword evidence="2" id="KW-0680">Restriction system</keyword>
<evidence type="ECO:0000256" key="3">
    <source>
        <dbReference type="ARBA" id="ARBA00023125"/>
    </source>
</evidence>
<feature type="domain" description="Type I restriction modification DNA specificity" evidence="5">
    <location>
        <begin position="9"/>
        <end position="171"/>
    </location>
</feature>
<evidence type="ECO:0000256" key="1">
    <source>
        <dbReference type="ARBA" id="ARBA00010923"/>
    </source>
</evidence>
<reference evidence="6" key="1">
    <citation type="submission" date="2019-03" db="EMBL/GenBank/DDBJ databases">
        <title>Single cell metagenomics reveals metabolic interactions within the superorganism composed of flagellate Streblomastix strix and complex community of Bacteroidetes bacteria on its surface.</title>
        <authorList>
            <person name="Treitli S.C."/>
            <person name="Kolisko M."/>
            <person name="Husnik F."/>
            <person name="Keeling P."/>
            <person name="Hampl V."/>
        </authorList>
    </citation>
    <scope>NUCLEOTIDE SEQUENCE</scope>
    <source>
        <strain evidence="6">STM</strain>
    </source>
</reference>
<evidence type="ECO:0000259" key="5">
    <source>
        <dbReference type="Pfam" id="PF01420"/>
    </source>
</evidence>
<feature type="domain" description="Type I restriction modification DNA specificity" evidence="5">
    <location>
        <begin position="193"/>
        <end position="365"/>
    </location>
</feature>
<organism evidence="6">
    <name type="scientific">termite gut metagenome</name>
    <dbReference type="NCBI Taxonomy" id="433724"/>
    <lineage>
        <taxon>unclassified sequences</taxon>
        <taxon>metagenomes</taxon>
        <taxon>organismal metagenomes</taxon>
    </lineage>
</organism>